<feature type="transmembrane region" description="Helical" evidence="7">
    <location>
        <begin position="777"/>
        <end position="799"/>
    </location>
</feature>
<feature type="transmembrane region" description="Helical" evidence="7">
    <location>
        <begin position="424"/>
        <end position="444"/>
    </location>
</feature>
<feature type="domain" description="ABC3 transporter permease C-terminal" evidence="8">
    <location>
        <begin position="683"/>
        <end position="807"/>
    </location>
</feature>
<keyword evidence="6 7" id="KW-0472">Membrane</keyword>
<evidence type="ECO:0000256" key="1">
    <source>
        <dbReference type="ARBA" id="ARBA00004651"/>
    </source>
</evidence>
<evidence type="ECO:0000313" key="9">
    <source>
        <dbReference type="EMBL" id="MDA2804724.1"/>
    </source>
</evidence>
<dbReference type="InterPro" id="IPR003838">
    <property type="entry name" value="ABC3_permease_C"/>
</dbReference>
<evidence type="ECO:0000256" key="2">
    <source>
        <dbReference type="ARBA" id="ARBA00005236"/>
    </source>
</evidence>
<evidence type="ECO:0000256" key="3">
    <source>
        <dbReference type="ARBA" id="ARBA00022475"/>
    </source>
</evidence>
<evidence type="ECO:0000256" key="4">
    <source>
        <dbReference type="ARBA" id="ARBA00022692"/>
    </source>
</evidence>
<feature type="transmembrane region" description="Helical" evidence="7">
    <location>
        <begin position="249"/>
        <end position="275"/>
    </location>
</feature>
<keyword evidence="4 7" id="KW-0812">Transmembrane</keyword>
<evidence type="ECO:0000256" key="5">
    <source>
        <dbReference type="ARBA" id="ARBA00022989"/>
    </source>
</evidence>
<comment type="caution">
    <text evidence="9">The sequence shown here is derived from an EMBL/GenBank/DDBJ whole genome shotgun (WGS) entry which is preliminary data.</text>
</comment>
<dbReference type="Proteomes" id="UP001165685">
    <property type="component" value="Unassembled WGS sequence"/>
</dbReference>
<feature type="transmembrane region" description="Helical" evidence="7">
    <location>
        <begin position="296"/>
        <end position="322"/>
    </location>
</feature>
<proteinExistence type="inferred from homology"/>
<comment type="subcellular location">
    <subcellularLocation>
        <location evidence="1">Cell membrane</location>
        <topology evidence="1">Multi-pass membrane protein</topology>
    </subcellularLocation>
</comment>
<name>A0ABT4TKE2_9ACTN</name>
<evidence type="ECO:0000313" key="10">
    <source>
        <dbReference type="Proteomes" id="UP001165685"/>
    </source>
</evidence>
<keyword evidence="10" id="KW-1185">Reference proteome</keyword>
<feature type="transmembrane region" description="Helical" evidence="7">
    <location>
        <begin position="480"/>
        <end position="500"/>
    </location>
</feature>
<accession>A0ABT4TKE2</accession>
<feature type="transmembrane region" description="Helical" evidence="7">
    <location>
        <begin position="342"/>
        <end position="364"/>
    </location>
</feature>
<gene>
    <name evidence="9" type="ORF">O4U47_09390</name>
</gene>
<evidence type="ECO:0000259" key="8">
    <source>
        <dbReference type="Pfam" id="PF02687"/>
    </source>
</evidence>
<reference evidence="9" key="1">
    <citation type="submission" date="2023-01" db="EMBL/GenBank/DDBJ databases">
        <title>Draft genome sequence of Nocardiopsis sp. LSu2-4 isolated from halophytes.</title>
        <authorList>
            <person name="Duangmal K."/>
            <person name="Chantavorakit T."/>
        </authorList>
    </citation>
    <scope>NUCLEOTIDE SEQUENCE</scope>
    <source>
        <strain evidence="9">LSu2-4</strain>
    </source>
</reference>
<feature type="domain" description="ABC3 transporter permease C-terminal" evidence="8">
    <location>
        <begin position="252"/>
        <end position="367"/>
    </location>
</feature>
<feature type="transmembrane region" description="Helical" evidence="7">
    <location>
        <begin position="392"/>
        <end position="412"/>
    </location>
</feature>
<evidence type="ECO:0000256" key="6">
    <source>
        <dbReference type="ARBA" id="ARBA00023136"/>
    </source>
</evidence>
<feature type="transmembrane region" description="Helical" evidence="7">
    <location>
        <begin position="724"/>
        <end position="757"/>
    </location>
</feature>
<dbReference type="RefSeq" id="WP_270677293.1">
    <property type="nucleotide sequence ID" value="NZ_JAQFWP010000013.1"/>
</dbReference>
<protein>
    <submittedName>
        <fullName evidence="9">FtsX-like permease family protein</fullName>
    </submittedName>
</protein>
<dbReference type="EMBL" id="JAQFWP010000013">
    <property type="protein sequence ID" value="MDA2804724.1"/>
    <property type="molecule type" value="Genomic_DNA"/>
</dbReference>
<evidence type="ECO:0000256" key="7">
    <source>
        <dbReference type="SAM" id="Phobius"/>
    </source>
</evidence>
<comment type="similarity">
    <text evidence="2">Belongs to the ABC-4 integral membrane protein family. LolC/E subfamily.</text>
</comment>
<keyword evidence="5 7" id="KW-1133">Transmembrane helix</keyword>
<dbReference type="PANTHER" id="PTHR30489">
    <property type="entry name" value="LIPOPROTEIN-RELEASING SYSTEM TRANSMEMBRANE PROTEIN LOLE"/>
    <property type="match status" value="1"/>
</dbReference>
<organism evidence="9 10">
    <name type="scientific">Nocardiopsis suaedae</name>
    <dbReference type="NCBI Taxonomy" id="3018444"/>
    <lineage>
        <taxon>Bacteria</taxon>
        <taxon>Bacillati</taxon>
        <taxon>Actinomycetota</taxon>
        <taxon>Actinomycetes</taxon>
        <taxon>Streptosporangiales</taxon>
        <taxon>Nocardiopsidaceae</taxon>
        <taxon>Nocardiopsis</taxon>
    </lineage>
</organism>
<feature type="transmembrane region" description="Helical" evidence="7">
    <location>
        <begin position="679"/>
        <end position="703"/>
    </location>
</feature>
<dbReference type="InterPro" id="IPR051447">
    <property type="entry name" value="Lipoprotein-release_system"/>
</dbReference>
<dbReference type="Pfam" id="PF02687">
    <property type="entry name" value="FtsX"/>
    <property type="match status" value="2"/>
</dbReference>
<dbReference type="PANTHER" id="PTHR30489:SF0">
    <property type="entry name" value="LIPOPROTEIN-RELEASING SYSTEM TRANSMEMBRANE PROTEIN LOLE"/>
    <property type="match status" value="1"/>
</dbReference>
<keyword evidence="3" id="KW-1003">Cell membrane</keyword>
<sequence>MIAFAMVRHRLRAVVGGFIALTLGVALLAASAVVIASSLPAVPQRYGGADVMAVPEAAGTRSDGATVARAVWSGAEADALAGEIAAADGVEAAVAERRFDARVMDGERIVGGPADGAPVAAGWSSFPLGAARMLDGGAPSERDQVVLPASYGRSVGDRVTVLTAGAAWPMTVSGVTDGEDVLVADALAAESATGVSLIGAVAEPGADAAAVGGRVRDVLDPGAEVFTAADQAAMAAEFDATDDWVGQQLLVLVGALAVFVSVFVVGTTFTFQVAVRRREIALLRAVGATPGQVRRMLLGEAALVGAAASAAGSVLGVAGAFLLGDWMVGRELLSGTWEVRSVAVPVAAAVLTGMATALAGVLGASRRAAGVAPLEALRPGETRSEPLPRWRLWAAAAAAATAAATGAATAAATARADAEDAMGLALGASLALLVAAAVAAPVHLPRILGLLPGRSPMAELLRAEARAGARRLGAVMMPSLLISALAVTVLGLTGTVGAAIDEHSRGEIPGAAMVMSGDEEGLTDRALDLAGEHAEGEVFSQLSTGVYAGGRWVESVGLHRYAPEEGTVQASPETAERFGWRDGDTVELTWADGTEGTVPVTVAPFPPALELWAELALPYDLAREHDPGAFTAAASLDPAEPDGLPGTLSGALAGQGAYVQDTARVIDDGIAGELRLMRLFTWVILALSLGYAAVSLGNTLSLAASARRRDLALLRVAGAHRWQAAALLTAESGLASAVGLSVGALLSLPGLFALGIGLRDEFDPRKGPVEVSVHLPWAEFGAVAAACLAVGLLAALVSASRALRRTPSSVVAERG</sequence>